<evidence type="ECO:0000256" key="6">
    <source>
        <dbReference type="ARBA" id="ARBA00022723"/>
    </source>
</evidence>
<evidence type="ECO:0000259" key="13">
    <source>
        <dbReference type="PROSITE" id="PS51379"/>
    </source>
</evidence>
<evidence type="ECO:0000256" key="1">
    <source>
        <dbReference type="ARBA" id="ARBA00001966"/>
    </source>
</evidence>
<proteinExistence type="predicted"/>
<dbReference type="PROSITE" id="PS00198">
    <property type="entry name" value="4FE4S_FER_1"/>
    <property type="match status" value="1"/>
</dbReference>
<dbReference type="GO" id="GO:0051539">
    <property type="term" value="F:4 iron, 4 sulfur cluster binding"/>
    <property type="evidence" value="ECO:0007669"/>
    <property type="project" value="UniProtKB-UniRule"/>
</dbReference>
<dbReference type="SUPFAM" id="SSF54862">
    <property type="entry name" value="4Fe-4S ferredoxins"/>
    <property type="match status" value="1"/>
</dbReference>
<reference evidence="14 15" key="1">
    <citation type="submission" date="2018-12" db="EMBL/GenBank/DDBJ databases">
        <authorList>
            <consortium name="Pathogen Informatics"/>
        </authorList>
    </citation>
    <scope>NUCLEOTIDE SEQUENCE [LARGE SCALE GENOMIC DNA]</scope>
    <source>
        <strain evidence="14 15">NCTC10918</strain>
    </source>
</reference>
<name>A0A3S4ZMJ8_9MICC</name>
<dbReference type="GO" id="GO:0051538">
    <property type="term" value="F:3 iron, 4 sulfur cluster binding"/>
    <property type="evidence" value="ECO:0007669"/>
    <property type="project" value="UniProtKB-UniRule"/>
</dbReference>
<keyword evidence="8 12" id="KW-0249">Electron transport</keyword>
<evidence type="ECO:0000313" key="15">
    <source>
        <dbReference type="Proteomes" id="UP000270988"/>
    </source>
</evidence>
<keyword evidence="4 12" id="KW-0813">Transport</keyword>
<evidence type="ECO:0000313" key="14">
    <source>
        <dbReference type="EMBL" id="VEJ29895.1"/>
    </source>
</evidence>
<protein>
    <recommendedName>
        <fullName evidence="3 12">Ferredoxin</fullName>
    </recommendedName>
</protein>
<dbReference type="OMA" id="DRMLYIH"/>
<keyword evidence="11 12" id="KW-0003">3Fe-4S</keyword>
<sequence>MAVCYDTKICLNALCKLDLYTDFHEVITLVITCAGRRPCRITGQAHAARFRKAPMTYVIALPCVDVKDRACVEECPVDCIYEGDRTLYIHPDECVDCGACEPVCPVEAIYYEDDVPEEWSEYITANAEFFDDLGSPGGAAKMGPTGKDVPFIAALPPQGE</sequence>
<dbReference type="PANTHER" id="PTHR42859">
    <property type="entry name" value="OXIDOREDUCTASE"/>
    <property type="match status" value="1"/>
</dbReference>
<comment type="cofactor">
    <cofactor evidence="1 12">
        <name>[4Fe-4S] cluster</name>
        <dbReference type="ChEBI" id="CHEBI:49883"/>
    </cofactor>
</comment>
<keyword evidence="7" id="KW-0677">Repeat</keyword>
<dbReference type="GO" id="GO:0009055">
    <property type="term" value="F:electron transfer activity"/>
    <property type="evidence" value="ECO:0007669"/>
    <property type="project" value="UniProtKB-UniRule"/>
</dbReference>
<dbReference type="GO" id="GO:0046872">
    <property type="term" value="F:metal ion binding"/>
    <property type="evidence" value="ECO:0007669"/>
    <property type="project" value="UniProtKB-UniRule"/>
</dbReference>
<dbReference type="Pfam" id="PF00037">
    <property type="entry name" value="Fer4"/>
    <property type="match status" value="1"/>
</dbReference>
<dbReference type="PROSITE" id="PS51379">
    <property type="entry name" value="4FE4S_FER_2"/>
    <property type="match status" value="1"/>
</dbReference>
<dbReference type="AlphaFoldDB" id="A0A3S4ZMJ8"/>
<dbReference type="InterPro" id="IPR050294">
    <property type="entry name" value="RnfB_subfamily"/>
</dbReference>
<accession>A0A3S4ZMJ8</accession>
<feature type="domain" description="4Fe-4S ferredoxin-type" evidence="13">
    <location>
        <begin position="85"/>
        <end position="114"/>
    </location>
</feature>
<dbReference type="Gene3D" id="3.30.70.20">
    <property type="match status" value="1"/>
</dbReference>
<evidence type="ECO:0000256" key="4">
    <source>
        <dbReference type="ARBA" id="ARBA00022448"/>
    </source>
</evidence>
<dbReference type="InterPro" id="IPR054830">
    <property type="entry name" value="FdxA_Actino"/>
</dbReference>
<comment type="cofactor">
    <cofactor evidence="12">
        <name>[3Fe-4S] cluster</name>
        <dbReference type="ChEBI" id="CHEBI:21137"/>
    </cofactor>
    <text evidence="12">Binds 1 [3Fe-4S] cluster.</text>
</comment>
<dbReference type="Proteomes" id="UP000270988">
    <property type="component" value="Chromosome"/>
</dbReference>
<keyword evidence="10 12" id="KW-0411">Iron-sulfur</keyword>
<evidence type="ECO:0000256" key="10">
    <source>
        <dbReference type="ARBA" id="ARBA00023014"/>
    </source>
</evidence>
<dbReference type="NCBIfam" id="NF045480">
    <property type="entry name" value="FdxA_Actino"/>
    <property type="match status" value="1"/>
</dbReference>
<evidence type="ECO:0000256" key="8">
    <source>
        <dbReference type="ARBA" id="ARBA00022982"/>
    </source>
</evidence>
<keyword evidence="5 12" id="KW-0004">4Fe-4S</keyword>
<dbReference type="PRINTS" id="PR00354">
    <property type="entry name" value="7FE8SFRDOXIN"/>
</dbReference>
<evidence type="ECO:0000256" key="2">
    <source>
        <dbReference type="ARBA" id="ARBA00003532"/>
    </source>
</evidence>
<evidence type="ECO:0000256" key="9">
    <source>
        <dbReference type="ARBA" id="ARBA00023004"/>
    </source>
</evidence>
<dbReference type="STRING" id="762948.HMPREF0733_10140"/>
<evidence type="ECO:0000256" key="11">
    <source>
        <dbReference type="ARBA" id="ARBA00023291"/>
    </source>
</evidence>
<evidence type="ECO:0000256" key="3">
    <source>
        <dbReference type="ARBA" id="ARBA00013529"/>
    </source>
</evidence>
<organism evidence="14 15">
    <name type="scientific">Rothia dentocariosa</name>
    <dbReference type="NCBI Taxonomy" id="2047"/>
    <lineage>
        <taxon>Bacteria</taxon>
        <taxon>Bacillati</taxon>
        <taxon>Actinomycetota</taxon>
        <taxon>Actinomycetes</taxon>
        <taxon>Micrococcales</taxon>
        <taxon>Micrococcaceae</taxon>
        <taxon>Rothia</taxon>
    </lineage>
</organism>
<gene>
    <name evidence="14" type="ORF">NCTC10918_01167</name>
</gene>
<dbReference type="EMBL" id="LR134521">
    <property type="protein sequence ID" value="VEJ29895.1"/>
    <property type="molecule type" value="Genomic_DNA"/>
</dbReference>
<dbReference type="PANTHER" id="PTHR42859:SF2">
    <property type="entry name" value="FERREDOXIN"/>
    <property type="match status" value="1"/>
</dbReference>
<comment type="function">
    <text evidence="2 12">Ferredoxins are iron-sulfur proteins that transfer electrons in a wide variety of metabolic reactions.</text>
</comment>
<dbReference type="InterPro" id="IPR000813">
    <property type="entry name" value="7Fe_ferredoxin"/>
</dbReference>
<evidence type="ECO:0000256" key="12">
    <source>
        <dbReference type="RuleBase" id="RU365098"/>
    </source>
</evidence>
<evidence type="ECO:0000256" key="7">
    <source>
        <dbReference type="ARBA" id="ARBA00022737"/>
    </source>
</evidence>
<keyword evidence="6 12" id="KW-0479">Metal-binding</keyword>
<keyword evidence="9 12" id="KW-0408">Iron</keyword>
<dbReference type="InterPro" id="IPR017896">
    <property type="entry name" value="4Fe4S_Fe-S-bd"/>
</dbReference>
<dbReference type="InterPro" id="IPR017900">
    <property type="entry name" value="4Fe4S_Fe_S_CS"/>
</dbReference>
<evidence type="ECO:0000256" key="5">
    <source>
        <dbReference type="ARBA" id="ARBA00022485"/>
    </source>
</evidence>